<feature type="region of interest" description="Disordered" evidence="1">
    <location>
        <begin position="172"/>
        <end position="208"/>
    </location>
</feature>
<evidence type="ECO:0000313" key="2">
    <source>
        <dbReference type="EMBL" id="BAD45670.1"/>
    </source>
</evidence>
<name>Q654U7_ORYSJ</name>
<feature type="compositionally biased region" description="Low complexity" evidence="1">
    <location>
        <begin position="68"/>
        <end position="86"/>
    </location>
</feature>
<protein>
    <submittedName>
        <fullName evidence="2">Uncharacterized protein</fullName>
    </submittedName>
</protein>
<evidence type="ECO:0000256" key="1">
    <source>
        <dbReference type="SAM" id="MobiDB-lite"/>
    </source>
</evidence>
<dbReference type="AlphaFoldDB" id="Q654U7"/>
<feature type="compositionally biased region" description="Basic and acidic residues" evidence="1">
    <location>
        <begin position="197"/>
        <end position="208"/>
    </location>
</feature>
<accession>Q654U7</accession>
<evidence type="ECO:0000313" key="3">
    <source>
        <dbReference type="Proteomes" id="UP000000763"/>
    </source>
</evidence>
<proteinExistence type="predicted"/>
<organism evidence="2 3">
    <name type="scientific">Oryza sativa subsp. japonica</name>
    <name type="common">Rice</name>
    <dbReference type="NCBI Taxonomy" id="39947"/>
    <lineage>
        <taxon>Eukaryota</taxon>
        <taxon>Viridiplantae</taxon>
        <taxon>Streptophyta</taxon>
        <taxon>Embryophyta</taxon>
        <taxon>Tracheophyta</taxon>
        <taxon>Spermatophyta</taxon>
        <taxon>Magnoliopsida</taxon>
        <taxon>Liliopsida</taxon>
        <taxon>Poales</taxon>
        <taxon>Poaceae</taxon>
        <taxon>BOP clade</taxon>
        <taxon>Oryzoideae</taxon>
        <taxon>Oryzeae</taxon>
        <taxon>Oryzinae</taxon>
        <taxon>Oryza</taxon>
        <taxon>Oryza sativa</taxon>
    </lineage>
</organism>
<feature type="compositionally biased region" description="Basic and acidic residues" evidence="1">
    <location>
        <begin position="29"/>
        <end position="38"/>
    </location>
</feature>
<reference evidence="3" key="1">
    <citation type="journal article" date="2005" name="Nature">
        <title>The map-based sequence of the rice genome.</title>
        <authorList>
            <consortium name="International rice genome sequencing project (IRGSP)"/>
            <person name="Matsumoto T."/>
            <person name="Wu J."/>
            <person name="Kanamori H."/>
            <person name="Katayose Y."/>
            <person name="Fujisawa M."/>
            <person name="Namiki N."/>
            <person name="Mizuno H."/>
            <person name="Yamamoto K."/>
            <person name="Antonio B.A."/>
            <person name="Baba T."/>
            <person name="Sakata K."/>
            <person name="Nagamura Y."/>
            <person name="Aoki H."/>
            <person name="Arikawa K."/>
            <person name="Arita K."/>
            <person name="Bito T."/>
            <person name="Chiden Y."/>
            <person name="Fujitsuka N."/>
            <person name="Fukunaka R."/>
            <person name="Hamada M."/>
            <person name="Harada C."/>
            <person name="Hayashi A."/>
            <person name="Hijishita S."/>
            <person name="Honda M."/>
            <person name="Hosokawa S."/>
            <person name="Ichikawa Y."/>
            <person name="Idonuma A."/>
            <person name="Iijima M."/>
            <person name="Ikeda M."/>
            <person name="Ikeno M."/>
            <person name="Ito K."/>
            <person name="Ito S."/>
            <person name="Ito T."/>
            <person name="Ito Y."/>
            <person name="Ito Y."/>
            <person name="Iwabuchi A."/>
            <person name="Kamiya K."/>
            <person name="Karasawa W."/>
            <person name="Kurita K."/>
            <person name="Katagiri S."/>
            <person name="Kikuta A."/>
            <person name="Kobayashi H."/>
            <person name="Kobayashi N."/>
            <person name="Machita K."/>
            <person name="Maehara T."/>
            <person name="Masukawa M."/>
            <person name="Mizubayashi T."/>
            <person name="Mukai Y."/>
            <person name="Nagasaki H."/>
            <person name="Nagata Y."/>
            <person name="Naito S."/>
            <person name="Nakashima M."/>
            <person name="Nakama Y."/>
            <person name="Nakamichi Y."/>
            <person name="Nakamura M."/>
            <person name="Meguro A."/>
            <person name="Negishi M."/>
            <person name="Ohta I."/>
            <person name="Ohta T."/>
            <person name="Okamoto M."/>
            <person name="Ono N."/>
            <person name="Saji S."/>
            <person name="Sakaguchi M."/>
            <person name="Sakai K."/>
            <person name="Shibata M."/>
            <person name="Shimokawa T."/>
            <person name="Song J."/>
            <person name="Takazaki Y."/>
            <person name="Terasawa K."/>
            <person name="Tsugane M."/>
            <person name="Tsuji K."/>
            <person name="Ueda S."/>
            <person name="Waki K."/>
            <person name="Yamagata H."/>
            <person name="Yamamoto M."/>
            <person name="Yamamoto S."/>
            <person name="Yamane H."/>
            <person name="Yoshiki S."/>
            <person name="Yoshihara R."/>
            <person name="Yukawa K."/>
            <person name="Zhong H."/>
            <person name="Yano M."/>
            <person name="Yuan Q."/>
            <person name="Ouyang S."/>
            <person name="Liu J."/>
            <person name="Jones K.M."/>
            <person name="Gansberger K."/>
            <person name="Moffat K."/>
            <person name="Hill J."/>
            <person name="Bera J."/>
            <person name="Fadrosh D."/>
            <person name="Jin S."/>
            <person name="Johri S."/>
            <person name="Kim M."/>
            <person name="Overton L."/>
            <person name="Reardon M."/>
            <person name="Tsitrin T."/>
            <person name="Vuong H."/>
            <person name="Weaver B."/>
            <person name="Ciecko A."/>
            <person name="Tallon L."/>
            <person name="Jackson J."/>
            <person name="Pai G."/>
            <person name="Aken S.V."/>
            <person name="Utterback T."/>
            <person name="Reidmuller S."/>
            <person name="Feldblyum T."/>
            <person name="Hsiao J."/>
            <person name="Zismann V."/>
            <person name="Iobst S."/>
            <person name="de Vazeille A.R."/>
            <person name="Buell C.R."/>
            <person name="Ying K."/>
            <person name="Li Y."/>
            <person name="Lu T."/>
            <person name="Huang Y."/>
            <person name="Zhao Q."/>
            <person name="Feng Q."/>
            <person name="Zhang L."/>
            <person name="Zhu J."/>
            <person name="Weng Q."/>
            <person name="Mu J."/>
            <person name="Lu Y."/>
            <person name="Fan D."/>
            <person name="Liu Y."/>
            <person name="Guan J."/>
            <person name="Zhang Y."/>
            <person name="Yu S."/>
            <person name="Liu X."/>
            <person name="Zhang Y."/>
            <person name="Hong G."/>
            <person name="Han B."/>
            <person name="Choisne N."/>
            <person name="Demange N."/>
            <person name="Orjeda G."/>
            <person name="Samain S."/>
            <person name="Cattolico L."/>
            <person name="Pelletier E."/>
            <person name="Couloux A."/>
            <person name="Segurens B."/>
            <person name="Wincker P."/>
            <person name="D'Hont A."/>
            <person name="Scarpelli C."/>
            <person name="Weissenbach J."/>
            <person name="Salanoubat M."/>
            <person name="Quetier F."/>
            <person name="Yu Y."/>
            <person name="Kim H.R."/>
            <person name="Rambo T."/>
            <person name="Currie J."/>
            <person name="Collura K."/>
            <person name="Luo M."/>
            <person name="Yang T."/>
            <person name="Ammiraju J.S.S."/>
            <person name="Engler F."/>
            <person name="Soderlund C."/>
            <person name="Wing R.A."/>
            <person name="Palmer L.E."/>
            <person name="de la Bastide M."/>
            <person name="Spiegel L."/>
            <person name="Nascimento L."/>
            <person name="Zutavern T."/>
            <person name="O'Shaughnessy A."/>
            <person name="Dike S."/>
            <person name="Dedhia N."/>
            <person name="Preston R."/>
            <person name="Balija V."/>
            <person name="McCombie W.R."/>
            <person name="Chow T."/>
            <person name="Chen H."/>
            <person name="Chung M."/>
            <person name="Chen C."/>
            <person name="Shaw J."/>
            <person name="Wu H."/>
            <person name="Hsiao K."/>
            <person name="Chao Y."/>
            <person name="Chu M."/>
            <person name="Cheng C."/>
            <person name="Hour A."/>
            <person name="Lee P."/>
            <person name="Lin S."/>
            <person name="Lin Y."/>
            <person name="Liou J."/>
            <person name="Liu S."/>
            <person name="Hsing Y."/>
            <person name="Raghuvanshi S."/>
            <person name="Mohanty A."/>
            <person name="Bharti A.K."/>
            <person name="Gaur A."/>
            <person name="Gupta V."/>
            <person name="Kumar D."/>
            <person name="Ravi V."/>
            <person name="Vij S."/>
            <person name="Kapur A."/>
            <person name="Khurana P."/>
            <person name="Khurana P."/>
            <person name="Khurana J.P."/>
            <person name="Tyagi A.K."/>
            <person name="Gaikwad K."/>
            <person name="Singh A."/>
            <person name="Dalal V."/>
            <person name="Srivastava S."/>
            <person name="Dixit A."/>
            <person name="Pal A.K."/>
            <person name="Ghazi I.A."/>
            <person name="Yadav M."/>
            <person name="Pandit A."/>
            <person name="Bhargava A."/>
            <person name="Sureshbabu K."/>
            <person name="Batra K."/>
            <person name="Sharma T.R."/>
            <person name="Mohapatra T."/>
            <person name="Singh N.K."/>
            <person name="Messing J."/>
            <person name="Nelson A.B."/>
            <person name="Fuks G."/>
            <person name="Kavchok S."/>
            <person name="Keizer G."/>
            <person name="Linton E."/>
            <person name="Llaca V."/>
            <person name="Song R."/>
            <person name="Tanyolac B."/>
            <person name="Young S."/>
            <person name="Ho-Il K."/>
            <person name="Hahn J.H."/>
            <person name="Sangsakoo G."/>
            <person name="Vanavichit A."/>
            <person name="de Mattos Luiz.A.T."/>
            <person name="Zimmer P.D."/>
            <person name="Malone G."/>
            <person name="Dellagostin O."/>
            <person name="de Oliveira A.C."/>
            <person name="Bevan M."/>
            <person name="Bancroft I."/>
            <person name="Minx P."/>
            <person name="Cordum H."/>
            <person name="Wilson R."/>
            <person name="Cheng Z."/>
            <person name="Jin W."/>
            <person name="Jiang J."/>
            <person name="Leong S.A."/>
            <person name="Iwama H."/>
            <person name="Gojobori T."/>
            <person name="Itoh T."/>
            <person name="Niimura Y."/>
            <person name="Fujii Y."/>
            <person name="Habara T."/>
            <person name="Sakai H."/>
            <person name="Sato Y."/>
            <person name="Wilson G."/>
            <person name="Kumar K."/>
            <person name="McCouch S."/>
            <person name="Juretic N."/>
            <person name="Hoen D."/>
            <person name="Wright S."/>
            <person name="Bruskiewich R."/>
            <person name="Bureau T."/>
            <person name="Miyao A."/>
            <person name="Hirochika H."/>
            <person name="Nishikawa T."/>
            <person name="Kadowaki K."/>
            <person name="Sugiura M."/>
            <person name="Burr B."/>
            <person name="Sasaki T."/>
        </authorList>
    </citation>
    <scope>NUCLEOTIDE SEQUENCE [LARGE SCALE GENOMIC DNA]</scope>
    <source>
        <strain evidence="3">cv. Nipponbare</strain>
    </source>
</reference>
<feature type="region of interest" description="Disordered" evidence="1">
    <location>
        <begin position="20"/>
        <end position="102"/>
    </location>
</feature>
<sequence>MAVGAAAATGAISLSLSHAHALGQSTAEEEAHALDGRRQRWSSPERPTVDAELARATGRLVAEEPDRASAPASGLSSAPASHGLGARRPQPPPPPPPPGARAELVDVPLLACVGPARGLPVEDLPAEAPLVGVGVGLHLRRLVSGWVIITRSSSLSHTHTLFSRWWRRRGRAAQRQERAAASSSSPAAAEGGGKPRLVGDGRRGSRAS</sequence>
<dbReference type="EMBL" id="AP004027">
    <property type="protein sequence ID" value="BAD45670.1"/>
    <property type="molecule type" value="Genomic_DNA"/>
</dbReference>
<feature type="compositionally biased region" description="Low complexity" evidence="1">
    <location>
        <begin position="179"/>
        <end position="189"/>
    </location>
</feature>
<feature type="compositionally biased region" description="Pro residues" evidence="1">
    <location>
        <begin position="89"/>
        <end position="99"/>
    </location>
</feature>
<reference evidence="3" key="2">
    <citation type="journal article" date="2008" name="Nucleic Acids Res.">
        <title>The rice annotation project database (RAP-DB): 2008 update.</title>
        <authorList>
            <consortium name="The rice annotation project (RAP)"/>
        </authorList>
    </citation>
    <scope>GENOME REANNOTATION</scope>
    <source>
        <strain evidence="3">cv. Nipponbare</strain>
    </source>
</reference>
<dbReference type="Proteomes" id="UP000000763">
    <property type="component" value="Chromosome 6"/>
</dbReference>
<gene>
    <name evidence="2" type="primary">OJ1136_C11.22</name>
</gene>